<feature type="transmembrane region" description="Helical" evidence="2">
    <location>
        <begin position="31"/>
        <end position="52"/>
    </location>
</feature>
<dbReference type="EMBL" id="SSMQ01000013">
    <property type="protein sequence ID" value="TKD08548.1"/>
    <property type="molecule type" value="Genomic_DNA"/>
</dbReference>
<dbReference type="PANTHER" id="PTHR38687:SF1">
    <property type="entry name" value="CELL DIVISION PROTEIN DEDD"/>
    <property type="match status" value="1"/>
</dbReference>
<dbReference type="AlphaFoldDB" id="A0A4U1JDH2"/>
<proteinExistence type="predicted"/>
<keyword evidence="2" id="KW-1133">Transmembrane helix</keyword>
<protein>
    <submittedName>
        <fullName evidence="4">SPOR domain-containing protein</fullName>
    </submittedName>
</protein>
<feature type="domain" description="SPOR" evidence="3">
    <location>
        <begin position="182"/>
        <end position="262"/>
    </location>
</feature>
<dbReference type="Pfam" id="PF05036">
    <property type="entry name" value="SPOR"/>
    <property type="match status" value="1"/>
</dbReference>
<dbReference type="Proteomes" id="UP000309215">
    <property type="component" value="Unassembled WGS sequence"/>
</dbReference>
<dbReference type="GO" id="GO:0032506">
    <property type="term" value="P:cytokinetic process"/>
    <property type="evidence" value="ECO:0007669"/>
    <property type="project" value="TreeGrafter"/>
</dbReference>
<dbReference type="RefSeq" id="WP_136929643.1">
    <property type="nucleotide sequence ID" value="NZ_SSMQ01000013.1"/>
</dbReference>
<keyword evidence="2" id="KW-0472">Membrane</keyword>
<feature type="region of interest" description="Disordered" evidence="1">
    <location>
        <begin position="108"/>
        <end position="160"/>
    </location>
</feature>
<evidence type="ECO:0000259" key="3">
    <source>
        <dbReference type="PROSITE" id="PS51724"/>
    </source>
</evidence>
<accession>A0A4U1JDH2</accession>
<evidence type="ECO:0000313" key="4">
    <source>
        <dbReference type="EMBL" id="TKD08548.1"/>
    </source>
</evidence>
<comment type="caution">
    <text evidence="4">The sequence shown here is derived from an EMBL/GenBank/DDBJ whole genome shotgun (WGS) entry which is preliminary data.</text>
</comment>
<organism evidence="4 5">
    <name type="scientific">Polyangium fumosum</name>
    <dbReference type="NCBI Taxonomy" id="889272"/>
    <lineage>
        <taxon>Bacteria</taxon>
        <taxon>Pseudomonadati</taxon>
        <taxon>Myxococcota</taxon>
        <taxon>Polyangia</taxon>
        <taxon>Polyangiales</taxon>
        <taxon>Polyangiaceae</taxon>
        <taxon>Polyangium</taxon>
    </lineage>
</organism>
<dbReference type="Gene3D" id="3.30.70.1070">
    <property type="entry name" value="Sporulation related repeat"/>
    <property type="match status" value="1"/>
</dbReference>
<evidence type="ECO:0000256" key="2">
    <source>
        <dbReference type="SAM" id="Phobius"/>
    </source>
</evidence>
<dbReference type="InterPro" id="IPR007730">
    <property type="entry name" value="SPOR-like_dom"/>
</dbReference>
<dbReference type="InterPro" id="IPR052521">
    <property type="entry name" value="Cell_div_SPOR-domain"/>
</dbReference>
<name>A0A4U1JDH2_9BACT</name>
<dbReference type="GO" id="GO:0042834">
    <property type="term" value="F:peptidoglycan binding"/>
    <property type="evidence" value="ECO:0007669"/>
    <property type="project" value="InterPro"/>
</dbReference>
<dbReference type="OrthoDB" id="7063246at2"/>
<gene>
    <name evidence="4" type="ORF">E8A74_14755</name>
</gene>
<dbReference type="InterPro" id="IPR036680">
    <property type="entry name" value="SPOR-like_sf"/>
</dbReference>
<keyword evidence="2" id="KW-0812">Transmembrane</keyword>
<dbReference type="GO" id="GO:0030428">
    <property type="term" value="C:cell septum"/>
    <property type="evidence" value="ECO:0007669"/>
    <property type="project" value="TreeGrafter"/>
</dbReference>
<sequence length="278" mass="29463">MTVRSDIGDGGAIKNLEDIQEADPASRPSRASALVLASLGGACIMFAAVALLRAPVKEKPTNVDPLGDLVAKAHPAGVKVEKKPDLAGHEITFPGMLSDTKNTTALEAVRSPQAAKPPPPEGAAEAALPLPPPETVADRLPPSPLPAQHILQAPPDSAAGRDTLTQMAKHVAREDGAEAAEAGGPGQYQLQVSSFKTQQEGDKFAAALRRRGHRAYVEPAMVKGRGLWYRVRIGPFKYKHSATIYRQDFEAKERLVTFIVEPPKKDAAGKLADESAAP</sequence>
<evidence type="ECO:0000256" key="1">
    <source>
        <dbReference type="SAM" id="MobiDB-lite"/>
    </source>
</evidence>
<evidence type="ECO:0000313" key="5">
    <source>
        <dbReference type="Proteomes" id="UP000309215"/>
    </source>
</evidence>
<dbReference type="SUPFAM" id="SSF110997">
    <property type="entry name" value="Sporulation related repeat"/>
    <property type="match status" value="1"/>
</dbReference>
<dbReference type="PROSITE" id="PS51724">
    <property type="entry name" value="SPOR"/>
    <property type="match status" value="1"/>
</dbReference>
<keyword evidence="5" id="KW-1185">Reference proteome</keyword>
<dbReference type="GO" id="GO:0032153">
    <property type="term" value="C:cell division site"/>
    <property type="evidence" value="ECO:0007669"/>
    <property type="project" value="TreeGrafter"/>
</dbReference>
<dbReference type="PANTHER" id="PTHR38687">
    <property type="entry name" value="CELL DIVISION PROTEIN DEDD-RELATED"/>
    <property type="match status" value="1"/>
</dbReference>
<reference evidence="4 5" key="1">
    <citation type="submission" date="2019-04" db="EMBL/GenBank/DDBJ databases">
        <authorList>
            <person name="Li Y."/>
            <person name="Wang J."/>
        </authorList>
    </citation>
    <scope>NUCLEOTIDE SEQUENCE [LARGE SCALE GENOMIC DNA]</scope>
    <source>
        <strain evidence="4 5">DSM 14668</strain>
    </source>
</reference>